<comment type="pathway">
    <text evidence="3">Protein modification; protein glycosylation.</text>
</comment>
<keyword evidence="11 14" id="KW-1133">Transmembrane helix</keyword>
<dbReference type="RefSeq" id="XP_029652775.1">
    <property type="nucleotide sequence ID" value="XM_029796915.2"/>
</dbReference>
<evidence type="ECO:0000256" key="12">
    <source>
        <dbReference type="ARBA" id="ARBA00023136"/>
    </source>
</evidence>
<evidence type="ECO:0000256" key="14">
    <source>
        <dbReference type="SAM" id="Phobius"/>
    </source>
</evidence>
<feature type="repeat" description="TPR" evidence="13">
    <location>
        <begin position="571"/>
        <end position="604"/>
    </location>
</feature>
<gene>
    <name evidence="17" type="primary">LOC115225911</name>
</gene>
<feature type="transmembrane region" description="Helical" evidence="14">
    <location>
        <begin position="177"/>
        <end position="193"/>
    </location>
</feature>
<evidence type="ECO:0000256" key="7">
    <source>
        <dbReference type="ARBA" id="ARBA00022692"/>
    </source>
</evidence>
<dbReference type="SUPFAM" id="SSF48452">
    <property type="entry name" value="TPR-like"/>
    <property type="match status" value="2"/>
</dbReference>
<comment type="similarity">
    <text evidence="4">Belongs to the TMTC family.</text>
</comment>
<dbReference type="PANTHER" id="PTHR44395">
    <property type="match status" value="1"/>
</dbReference>
<dbReference type="Proteomes" id="UP000515154">
    <property type="component" value="Linkage group LG28"/>
</dbReference>
<evidence type="ECO:0000313" key="16">
    <source>
        <dbReference type="Proteomes" id="UP000515154"/>
    </source>
</evidence>
<dbReference type="FunFam" id="1.25.40.10:FF:000239">
    <property type="entry name" value="Transmembrane and TPR repeat-containing protein 3"/>
    <property type="match status" value="1"/>
</dbReference>
<evidence type="ECO:0000256" key="4">
    <source>
        <dbReference type="ARBA" id="ARBA00007882"/>
    </source>
</evidence>
<feature type="repeat" description="TPR" evidence="13">
    <location>
        <begin position="676"/>
        <end position="709"/>
    </location>
</feature>
<dbReference type="InterPro" id="IPR019734">
    <property type="entry name" value="TPR_rpt"/>
</dbReference>
<keyword evidence="8" id="KW-0677">Repeat</keyword>
<dbReference type="GO" id="GO:0016020">
    <property type="term" value="C:membrane"/>
    <property type="evidence" value="ECO:0007669"/>
    <property type="project" value="UniProtKB-SubCell"/>
</dbReference>
<evidence type="ECO:0000256" key="8">
    <source>
        <dbReference type="ARBA" id="ARBA00022737"/>
    </source>
</evidence>
<evidence type="ECO:0000256" key="9">
    <source>
        <dbReference type="ARBA" id="ARBA00022803"/>
    </source>
</evidence>
<dbReference type="AlphaFoldDB" id="A0A6P7TS92"/>
<feature type="transmembrane region" description="Helical" evidence="14">
    <location>
        <begin position="288"/>
        <end position="306"/>
    </location>
</feature>
<dbReference type="UniPathway" id="UPA00378"/>
<evidence type="ECO:0000256" key="1">
    <source>
        <dbReference type="ARBA" id="ARBA00004141"/>
    </source>
</evidence>
<dbReference type="Gene3D" id="1.25.40.10">
    <property type="entry name" value="Tetratricopeptide repeat domain"/>
    <property type="match status" value="3"/>
</dbReference>
<dbReference type="GO" id="GO:0005783">
    <property type="term" value="C:endoplasmic reticulum"/>
    <property type="evidence" value="ECO:0007669"/>
    <property type="project" value="UniProtKB-SubCell"/>
</dbReference>
<keyword evidence="10" id="KW-0256">Endoplasmic reticulum</keyword>
<dbReference type="Pfam" id="PF13432">
    <property type="entry name" value="TPR_16"/>
    <property type="match status" value="2"/>
</dbReference>
<dbReference type="PROSITE" id="PS50293">
    <property type="entry name" value="TPR_REGION"/>
    <property type="match status" value="1"/>
</dbReference>
<sequence length="837" mass="94952">MAASMAFNLDFSRYSVILVVIIFVCYINSLQCGFVFDDLSAIIDNQDLRPHVPLSNLFWNDFWGTPMNKEDSHKSYRPLCVLTFRLNYALTALNPMSYHLVNIVLHAVVSVLLMRVCCLFLHHFTALLAAVLFALHPIHTEAVTGVVGRAESLSACFFLAALLVYAKASKHPSRTNWWFLLLTLLFVVAAMLSKEQGITVVGVCCVYEIVIAQKITPQGILKDFANICKGKISFPAWLRTSVLRGTFLVGSTLFLLLARIKIMGAELPVFTKFDNPASVSYTPSRQLTFNYLLALNQWLLLCPSWLCCDWTMGTVPLVHSFLDLRNLSTLIFYVVLFKFVAFALTKQGPRARAIIMSLTLLVLPFVPASNLFFPVGFVVAERVLYTPSMGFCILVALGFELLIQHTNKTLKMVLWGLMVFLLTVHGLKTIIRNFDWQSEYILFKSAVKVNQRNAKLFNNIGHALEKTSNWSEALEYFTFAAKVQPDDIGAHINVGRTYQHLNMSKEAEKAFQTAIDLFPPVIQGKSYTARVAPSHLNAFLNLASLISKNESRLKEAEKLYKSAITMRADYVKAYMSRGEVLVRLGRLEEAKEQYRIALHYEQSDADIYYNIGVVNLEQKNLLEANTFFEQALRLNPDHQQTLFNSALLLQDLGDPVYRPEAMRRLLHLLELKPNDAKAYYCLAILAADNKEFTKAKNWFQEAIRLEDTMRSALFNLALMLVNDLKQPQEAIPYLQKLLMYYPNHTKGLILMGDININILKDLDGAEKNFLTILMNEPGNVQAIHNLCVVYVERGDILKAEKCLQHAHRLAPSESYILQHLNIVRNKIKAIKAKKKPQ</sequence>
<feature type="transmembrane region" description="Helical" evidence="14">
    <location>
        <begin position="326"/>
        <end position="344"/>
    </location>
</feature>
<comment type="subcellular location">
    <subcellularLocation>
        <location evidence="2">Endoplasmic reticulum</location>
    </subcellularLocation>
    <subcellularLocation>
        <location evidence="1">Membrane</location>
        <topology evidence="1">Multi-pass membrane protein</topology>
    </subcellularLocation>
</comment>
<protein>
    <recommendedName>
        <fullName evidence="5">dolichyl-phosphate-mannose--protein mannosyltransferase</fullName>
        <ecNumber evidence="5">2.4.1.109</ecNumber>
    </recommendedName>
</protein>
<feature type="transmembrane region" description="Helical" evidence="14">
    <location>
        <begin position="383"/>
        <end position="403"/>
    </location>
</feature>
<evidence type="ECO:0000313" key="17">
    <source>
        <dbReference type="RefSeq" id="XP_029652775.1"/>
    </source>
</evidence>
<dbReference type="Pfam" id="PF13174">
    <property type="entry name" value="TPR_6"/>
    <property type="match status" value="1"/>
</dbReference>
<dbReference type="InterPro" id="IPR011990">
    <property type="entry name" value="TPR-like_helical_dom_sf"/>
</dbReference>
<keyword evidence="7 14" id="KW-0812">Transmembrane</keyword>
<feature type="transmembrane region" description="Helical" evidence="14">
    <location>
        <begin position="103"/>
        <end position="134"/>
    </location>
</feature>
<evidence type="ECO:0000259" key="15">
    <source>
        <dbReference type="Pfam" id="PF08409"/>
    </source>
</evidence>
<evidence type="ECO:0000256" key="11">
    <source>
        <dbReference type="ARBA" id="ARBA00022989"/>
    </source>
</evidence>
<feature type="transmembrane region" description="Helical" evidence="14">
    <location>
        <begin position="353"/>
        <end position="377"/>
    </location>
</feature>
<feature type="transmembrane region" description="Helical" evidence="14">
    <location>
        <begin position="146"/>
        <end position="165"/>
    </location>
</feature>
<feature type="repeat" description="TPR" evidence="13">
    <location>
        <begin position="488"/>
        <end position="521"/>
    </location>
</feature>
<keyword evidence="9 13" id="KW-0802">TPR repeat</keyword>
<evidence type="ECO:0000256" key="2">
    <source>
        <dbReference type="ARBA" id="ARBA00004240"/>
    </source>
</evidence>
<evidence type="ECO:0000256" key="13">
    <source>
        <dbReference type="PROSITE-ProRule" id="PRU00339"/>
    </source>
</evidence>
<evidence type="ECO:0000256" key="10">
    <source>
        <dbReference type="ARBA" id="ARBA00022824"/>
    </source>
</evidence>
<keyword evidence="6" id="KW-0808">Transferase</keyword>
<dbReference type="InterPro" id="IPR013618">
    <property type="entry name" value="TMTC_DUF1736"/>
</dbReference>
<dbReference type="KEGG" id="osn:115225911"/>
<organism evidence="16 17">
    <name type="scientific">Octopus sinensis</name>
    <name type="common">East Asian common octopus</name>
    <dbReference type="NCBI Taxonomy" id="2607531"/>
    <lineage>
        <taxon>Eukaryota</taxon>
        <taxon>Metazoa</taxon>
        <taxon>Spiralia</taxon>
        <taxon>Lophotrochozoa</taxon>
        <taxon>Mollusca</taxon>
        <taxon>Cephalopoda</taxon>
        <taxon>Coleoidea</taxon>
        <taxon>Octopodiformes</taxon>
        <taxon>Octopoda</taxon>
        <taxon>Incirrata</taxon>
        <taxon>Octopodidae</taxon>
        <taxon>Octopus</taxon>
    </lineage>
</organism>
<dbReference type="PANTHER" id="PTHR44395:SF1">
    <property type="entry name" value="PROTEIN O-MANNOSYL-TRANSFERASE TMTC3"/>
    <property type="match status" value="1"/>
</dbReference>
<dbReference type="Pfam" id="PF08409">
    <property type="entry name" value="TMTC_DUF1736"/>
    <property type="match status" value="1"/>
</dbReference>
<accession>A0A6P7TS92</accession>
<evidence type="ECO:0000256" key="5">
    <source>
        <dbReference type="ARBA" id="ARBA00012839"/>
    </source>
</evidence>
<proteinExistence type="inferred from homology"/>
<feature type="domain" description="DUF1736" evidence="15">
    <location>
        <begin position="265"/>
        <end position="336"/>
    </location>
</feature>
<feature type="transmembrane region" description="Helical" evidence="14">
    <location>
        <begin position="412"/>
        <end position="431"/>
    </location>
</feature>
<evidence type="ECO:0000256" key="6">
    <source>
        <dbReference type="ARBA" id="ARBA00022679"/>
    </source>
</evidence>
<name>A0A6P7TS92_9MOLL</name>
<dbReference type="PROSITE" id="PS50005">
    <property type="entry name" value="TPR"/>
    <property type="match status" value="5"/>
</dbReference>
<reference evidence="17" key="1">
    <citation type="submission" date="2025-08" db="UniProtKB">
        <authorList>
            <consortium name="RefSeq"/>
        </authorList>
    </citation>
    <scope>IDENTIFICATION</scope>
</reference>
<feature type="repeat" description="TPR" evidence="13">
    <location>
        <begin position="605"/>
        <end position="638"/>
    </location>
</feature>
<keyword evidence="12 14" id="KW-0472">Membrane</keyword>
<dbReference type="SMART" id="SM00028">
    <property type="entry name" value="TPR"/>
    <property type="match status" value="8"/>
</dbReference>
<feature type="repeat" description="TPR" evidence="13">
    <location>
        <begin position="454"/>
        <end position="487"/>
    </location>
</feature>
<evidence type="ECO:0000256" key="3">
    <source>
        <dbReference type="ARBA" id="ARBA00004922"/>
    </source>
</evidence>
<dbReference type="GO" id="GO:0004169">
    <property type="term" value="F:dolichyl-phosphate-mannose-protein mannosyltransferase activity"/>
    <property type="evidence" value="ECO:0007669"/>
    <property type="project" value="UniProtKB-EC"/>
</dbReference>
<dbReference type="EC" id="2.4.1.109" evidence="5"/>
<feature type="transmembrane region" description="Helical" evidence="14">
    <location>
        <begin position="241"/>
        <end position="258"/>
    </location>
</feature>
<keyword evidence="16" id="KW-1185">Reference proteome</keyword>
<feature type="transmembrane region" description="Helical" evidence="14">
    <location>
        <begin position="14"/>
        <end position="36"/>
    </location>
</feature>